<dbReference type="AlphaFoldDB" id="A0A151J9P7"/>
<sequence>MPINRNKQGTARCILTHFLPVGIPRLEYPPASPSAIQIEKLNTKEDREPDLNISYLRRRGEYNFSSRLATRDAIPADEKTSFSNNLASSCVEIAGGIYFSLSRPRSRQNGAPY</sequence>
<gene>
    <name evidence="1" type="ORF">ALC57_05995</name>
</gene>
<name>A0A151J9P7_9HYME</name>
<organism evidence="1 2">
    <name type="scientific">Trachymyrmex cornetzi</name>
    <dbReference type="NCBI Taxonomy" id="471704"/>
    <lineage>
        <taxon>Eukaryota</taxon>
        <taxon>Metazoa</taxon>
        <taxon>Ecdysozoa</taxon>
        <taxon>Arthropoda</taxon>
        <taxon>Hexapoda</taxon>
        <taxon>Insecta</taxon>
        <taxon>Pterygota</taxon>
        <taxon>Neoptera</taxon>
        <taxon>Endopterygota</taxon>
        <taxon>Hymenoptera</taxon>
        <taxon>Apocrita</taxon>
        <taxon>Aculeata</taxon>
        <taxon>Formicoidea</taxon>
        <taxon>Formicidae</taxon>
        <taxon>Myrmicinae</taxon>
        <taxon>Trachymyrmex</taxon>
    </lineage>
</organism>
<keyword evidence="2" id="KW-1185">Reference proteome</keyword>
<accession>A0A151J9P7</accession>
<dbReference type="Proteomes" id="UP000078492">
    <property type="component" value="Unassembled WGS sequence"/>
</dbReference>
<evidence type="ECO:0000313" key="2">
    <source>
        <dbReference type="Proteomes" id="UP000078492"/>
    </source>
</evidence>
<reference evidence="1 2" key="1">
    <citation type="submission" date="2015-09" db="EMBL/GenBank/DDBJ databases">
        <title>Trachymyrmex cornetzi WGS genome.</title>
        <authorList>
            <person name="Nygaard S."/>
            <person name="Hu H."/>
            <person name="Boomsma J."/>
            <person name="Zhang G."/>
        </authorList>
    </citation>
    <scope>NUCLEOTIDE SEQUENCE [LARGE SCALE GENOMIC DNA]</scope>
    <source>
        <strain evidence="1">Tcor2-1</strain>
        <tissue evidence="1">Whole body</tissue>
    </source>
</reference>
<dbReference type="EMBL" id="KQ979425">
    <property type="protein sequence ID" value="KYN21619.1"/>
    <property type="molecule type" value="Genomic_DNA"/>
</dbReference>
<proteinExistence type="predicted"/>
<protein>
    <submittedName>
        <fullName evidence="1">Uncharacterized protein</fullName>
    </submittedName>
</protein>
<evidence type="ECO:0000313" key="1">
    <source>
        <dbReference type="EMBL" id="KYN21619.1"/>
    </source>
</evidence>